<feature type="non-terminal residue" evidence="1">
    <location>
        <position position="1"/>
    </location>
</feature>
<reference evidence="1 2" key="1">
    <citation type="submission" date="2014-04" db="EMBL/GenBank/DDBJ databases">
        <authorList>
            <consortium name="International Citrus Genome Consortium"/>
            <person name="Gmitter F."/>
            <person name="Chen C."/>
            <person name="Farmerie W."/>
            <person name="Harkins T."/>
            <person name="Desany B."/>
            <person name="Mohiuddin M."/>
            <person name="Kodira C."/>
            <person name="Borodovsky M."/>
            <person name="Lomsadze A."/>
            <person name="Burns P."/>
            <person name="Jenkins J."/>
            <person name="Prochnik S."/>
            <person name="Shu S."/>
            <person name="Chapman J."/>
            <person name="Pitluck S."/>
            <person name="Schmutz J."/>
            <person name="Rokhsar D."/>
        </authorList>
    </citation>
    <scope>NUCLEOTIDE SEQUENCE</scope>
</reference>
<dbReference type="EMBL" id="KK785017">
    <property type="protein sequence ID" value="KDO53233.1"/>
    <property type="molecule type" value="Genomic_DNA"/>
</dbReference>
<name>A0A067EDU8_CITSI</name>
<dbReference type="AlphaFoldDB" id="A0A067EDU8"/>
<sequence>AQIIQEYGLCIAIWKYTQHGD</sequence>
<organism evidence="1 2">
    <name type="scientific">Citrus sinensis</name>
    <name type="common">Sweet orange</name>
    <name type="synonym">Citrus aurantium var. sinensis</name>
    <dbReference type="NCBI Taxonomy" id="2711"/>
    <lineage>
        <taxon>Eukaryota</taxon>
        <taxon>Viridiplantae</taxon>
        <taxon>Streptophyta</taxon>
        <taxon>Embryophyta</taxon>
        <taxon>Tracheophyta</taxon>
        <taxon>Spermatophyta</taxon>
        <taxon>Magnoliopsida</taxon>
        <taxon>eudicotyledons</taxon>
        <taxon>Gunneridae</taxon>
        <taxon>Pentapetalae</taxon>
        <taxon>rosids</taxon>
        <taxon>malvids</taxon>
        <taxon>Sapindales</taxon>
        <taxon>Rutaceae</taxon>
        <taxon>Aurantioideae</taxon>
        <taxon>Citrus</taxon>
    </lineage>
</organism>
<evidence type="ECO:0000313" key="2">
    <source>
        <dbReference type="Proteomes" id="UP000027120"/>
    </source>
</evidence>
<gene>
    <name evidence="1" type="ORF">CISIN_1g0093921mg</name>
</gene>
<dbReference type="Proteomes" id="UP000027120">
    <property type="component" value="Unassembled WGS sequence"/>
</dbReference>
<proteinExistence type="predicted"/>
<protein>
    <submittedName>
        <fullName evidence="1">Uncharacterized protein</fullName>
    </submittedName>
</protein>
<keyword evidence="2" id="KW-1185">Reference proteome</keyword>
<evidence type="ECO:0000313" key="1">
    <source>
        <dbReference type="EMBL" id="KDO53233.1"/>
    </source>
</evidence>
<accession>A0A067EDU8</accession>